<evidence type="ECO:0000313" key="2">
    <source>
        <dbReference type="EMBL" id="CAA9511630.1"/>
    </source>
</evidence>
<name>A0A6J4T2X0_9SPHN</name>
<dbReference type="Pfam" id="PF26624">
    <property type="entry name" value="DUF8200"/>
    <property type="match status" value="1"/>
</dbReference>
<proteinExistence type="predicted"/>
<accession>A0A6J4T2X0</accession>
<dbReference type="InterPro" id="IPR058513">
    <property type="entry name" value="DUF8200"/>
</dbReference>
<gene>
    <name evidence="2" type="ORF">AVDCRST_MAG39-2044</name>
</gene>
<evidence type="ECO:0000256" key="1">
    <source>
        <dbReference type="SAM" id="SignalP"/>
    </source>
</evidence>
<sequence length="101" mass="10172">MVRPILSALFAVLSSGALLATATPAFGSYQAKPAEAASARFVSGDVLWRCGDAGCTAGASAARPAIVCSSLVKRVGRLDSFAVKGAALDTAALEKCNARAK</sequence>
<protein>
    <submittedName>
        <fullName evidence="2">Uncharacterized protein</fullName>
    </submittedName>
</protein>
<keyword evidence="1" id="KW-0732">Signal</keyword>
<dbReference type="EMBL" id="CADCVW010000083">
    <property type="protein sequence ID" value="CAA9511630.1"/>
    <property type="molecule type" value="Genomic_DNA"/>
</dbReference>
<organism evidence="2">
    <name type="scientific">uncultured Sphingomonadaceae bacterium</name>
    <dbReference type="NCBI Taxonomy" id="169976"/>
    <lineage>
        <taxon>Bacteria</taxon>
        <taxon>Pseudomonadati</taxon>
        <taxon>Pseudomonadota</taxon>
        <taxon>Alphaproteobacteria</taxon>
        <taxon>Sphingomonadales</taxon>
        <taxon>Sphingomonadaceae</taxon>
        <taxon>environmental samples</taxon>
    </lineage>
</organism>
<feature type="chain" id="PRO_5026682911" evidence="1">
    <location>
        <begin position="20"/>
        <end position="101"/>
    </location>
</feature>
<dbReference type="AlphaFoldDB" id="A0A6J4T2X0"/>
<feature type="signal peptide" evidence="1">
    <location>
        <begin position="1"/>
        <end position="19"/>
    </location>
</feature>
<dbReference type="InterPro" id="IPR058067">
    <property type="entry name" value="CC_3452-like"/>
</dbReference>
<dbReference type="NCBIfam" id="NF047636">
    <property type="entry name" value="CC_3452_fam"/>
    <property type="match status" value="1"/>
</dbReference>
<reference evidence="2" key="1">
    <citation type="submission" date="2020-02" db="EMBL/GenBank/DDBJ databases">
        <authorList>
            <person name="Meier V. D."/>
        </authorList>
    </citation>
    <scope>NUCLEOTIDE SEQUENCE</scope>
    <source>
        <strain evidence="2">AVDCRST_MAG39</strain>
    </source>
</reference>